<protein>
    <submittedName>
        <fullName evidence="3">Smalltalk protein</fullName>
    </submittedName>
</protein>
<evidence type="ECO:0000313" key="1">
    <source>
        <dbReference type="EMBL" id="CUP25964.1"/>
    </source>
</evidence>
<dbReference type="AlphaFoldDB" id="A0A174LNY6"/>
<dbReference type="PROSITE" id="PS51257">
    <property type="entry name" value="PROKAR_LIPOPROTEIN"/>
    <property type="match status" value="1"/>
</dbReference>
<reference evidence="6" key="3">
    <citation type="submission" date="2022-08" db="EMBL/GenBank/DDBJ databases">
        <title>Genome Sequencing of Bacteroides fragilis Group Isolates with Nanopore Technology.</title>
        <authorList>
            <person name="Tisza M.J."/>
            <person name="Smith D."/>
            <person name="Dekker J.P."/>
        </authorList>
    </citation>
    <scope>NUCLEOTIDE SEQUENCE</scope>
    <source>
        <strain evidence="6">BFG-474</strain>
    </source>
</reference>
<gene>
    <name evidence="1" type="ORF">ERS852494_01886</name>
    <name evidence="2" type="ORF">ERS852558_03652</name>
    <name evidence="4" type="ORF">F2Y35_16675</name>
    <name evidence="3" type="ORF">F2Y39_09970</name>
    <name evidence="6" type="ORF">NXW23_16290</name>
    <name evidence="5" type="ORF">Q4469_04950</name>
</gene>
<evidence type="ECO:0000313" key="10">
    <source>
        <dbReference type="Proteomes" id="UP000491168"/>
    </source>
</evidence>
<dbReference type="EMBL" id="VVYF01000017">
    <property type="protein sequence ID" value="KAA5489333.1"/>
    <property type="molecule type" value="Genomic_DNA"/>
</dbReference>
<dbReference type="Proteomes" id="UP000095725">
    <property type="component" value="Unassembled WGS sequence"/>
</dbReference>
<dbReference type="EMBL" id="CZAI01000003">
    <property type="protein sequence ID" value="CUP25964.1"/>
    <property type="molecule type" value="Genomic_DNA"/>
</dbReference>
<dbReference type="Proteomes" id="UP000095657">
    <property type="component" value="Unassembled WGS sequence"/>
</dbReference>
<organism evidence="1 7">
    <name type="scientific">Bacteroides caccae</name>
    <dbReference type="NCBI Taxonomy" id="47678"/>
    <lineage>
        <taxon>Bacteria</taxon>
        <taxon>Pseudomonadati</taxon>
        <taxon>Bacteroidota</taxon>
        <taxon>Bacteroidia</taxon>
        <taxon>Bacteroidales</taxon>
        <taxon>Bacteroidaceae</taxon>
        <taxon>Bacteroides</taxon>
    </lineage>
</organism>
<evidence type="ECO:0000313" key="5">
    <source>
        <dbReference type="EMBL" id="MDO6357046.1"/>
    </source>
</evidence>
<dbReference type="EMBL" id="JAUONL010000003">
    <property type="protein sequence ID" value="MDO6357046.1"/>
    <property type="molecule type" value="Genomic_DNA"/>
</dbReference>
<proteinExistence type="predicted"/>
<evidence type="ECO:0000313" key="7">
    <source>
        <dbReference type="Proteomes" id="UP000095657"/>
    </source>
</evidence>
<dbReference type="InterPro" id="IPR045505">
    <property type="entry name" value="DUF6486"/>
</dbReference>
<reference evidence="5" key="4">
    <citation type="submission" date="2023-07" db="EMBL/GenBank/DDBJ databases">
        <title>Whole Genome Sequencing of Colonoscopy isolates.</title>
        <authorList>
            <person name="Surve S.V."/>
            <person name="Valls R.A."/>
            <person name="Barrak K.E."/>
            <person name="Gardner T.B."/>
            <person name="O'Toole G.A."/>
        </authorList>
    </citation>
    <scope>NUCLEOTIDE SEQUENCE</scope>
    <source>
        <strain evidence="5">GP0119</strain>
    </source>
</reference>
<name>A0A174LNY6_9BACE</name>
<dbReference type="Proteomes" id="UP001170023">
    <property type="component" value="Unassembled WGS sequence"/>
</dbReference>
<dbReference type="STRING" id="47678.ERS852494_01886"/>
<evidence type="ECO:0000313" key="3">
    <source>
        <dbReference type="EMBL" id="KAA5477094.1"/>
    </source>
</evidence>
<dbReference type="Proteomes" id="UP000427825">
    <property type="component" value="Unassembled WGS sequence"/>
</dbReference>
<dbReference type="NCBIfam" id="NF033879">
    <property type="entry name" value="smalltalk"/>
    <property type="match status" value="1"/>
</dbReference>
<dbReference type="GeneID" id="75114808"/>
<evidence type="ECO:0000313" key="4">
    <source>
        <dbReference type="EMBL" id="KAA5489333.1"/>
    </source>
</evidence>
<reference evidence="7 8" key="1">
    <citation type="submission" date="2015-09" db="EMBL/GenBank/DDBJ databases">
        <authorList>
            <consortium name="Pathogen Informatics"/>
        </authorList>
    </citation>
    <scope>NUCLEOTIDE SEQUENCE [LARGE SCALE GENOMIC DNA]</scope>
    <source>
        <strain evidence="1 7">2789STDY5834880</strain>
        <strain evidence="2 8">2789STDY5834946</strain>
    </source>
</reference>
<evidence type="ECO:0000313" key="8">
    <source>
        <dbReference type="Proteomes" id="UP000095725"/>
    </source>
</evidence>
<dbReference type="Proteomes" id="UP000491168">
    <property type="component" value="Unassembled WGS sequence"/>
</dbReference>
<accession>A0A174LNY6</accession>
<dbReference type="EMBL" id="CP103166">
    <property type="protein sequence ID" value="UVQ95892.1"/>
    <property type="molecule type" value="Genomic_DNA"/>
</dbReference>
<dbReference type="Proteomes" id="UP001060260">
    <property type="component" value="Chromosome"/>
</dbReference>
<dbReference type="RefSeq" id="WP_005681203.1">
    <property type="nucleotide sequence ID" value="NZ_CABMOQ010000007.1"/>
</dbReference>
<dbReference type="EMBL" id="VVYJ01000005">
    <property type="protein sequence ID" value="KAA5477094.1"/>
    <property type="molecule type" value="Genomic_DNA"/>
</dbReference>
<evidence type="ECO:0000313" key="2">
    <source>
        <dbReference type="EMBL" id="CUQ47650.1"/>
    </source>
</evidence>
<evidence type="ECO:0000313" key="9">
    <source>
        <dbReference type="Proteomes" id="UP000427825"/>
    </source>
</evidence>
<reference evidence="9 10" key="2">
    <citation type="journal article" date="2019" name="Nat. Med.">
        <title>A library of human gut bacterial isolates paired with longitudinal multiomics data enables mechanistic microbiome research.</title>
        <authorList>
            <person name="Poyet M."/>
            <person name="Groussin M."/>
            <person name="Gibbons S.M."/>
            <person name="Avila-Pacheco J."/>
            <person name="Jiang X."/>
            <person name="Kearney S.M."/>
            <person name="Perrotta A.R."/>
            <person name="Berdy B."/>
            <person name="Zhao S."/>
            <person name="Lieberman T.D."/>
            <person name="Swanson P.K."/>
            <person name="Smith M."/>
            <person name="Roesemann S."/>
            <person name="Alexander J.E."/>
            <person name="Rich S.A."/>
            <person name="Livny J."/>
            <person name="Vlamakis H."/>
            <person name="Clish C."/>
            <person name="Bullock K."/>
            <person name="Deik A."/>
            <person name="Scott J."/>
            <person name="Pierce K.A."/>
            <person name="Xavier R.J."/>
            <person name="Alm E.J."/>
        </authorList>
    </citation>
    <scope>NUCLEOTIDE SEQUENCE [LARGE SCALE GENOMIC DNA]</scope>
    <source>
        <strain evidence="4 10">BIOML-A21</strain>
        <strain evidence="3 9">BIOML-A25</strain>
    </source>
</reference>
<evidence type="ECO:0000313" key="6">
    <source>
        <dbReference type="EMBL" id="UVQ95892.1"/>
    </source>
</evidence>
<sequence length="33" mass="3587">MKKSVWKQILQIFITVATSIISALGVTSCVAHI</sequence>
<dbReference type="Pfam" id="PF20096">
    <property type="entry name" value="DUF6486"/>
    <property type="match status" value="1"/>
</dbReference>
<dbReference type="EMBL" id="CZBL01000017">
    <property type="protein sequence ID" value="CUQ47650.1"/>
    <property type="molecule type" value="Genomic_DNA"/>
</dbReference>